<accession>A0AAE0U9Y9</accession>
<organism evidence="1 2">
    <name type="scientific">Sordaria brevicollis</name>
    <dbReference type="NCBI Taxonomy" id="83679"/>
    <lineage>
        <taxon>Eukaryota</taxon>
        <taxon>Fungi</taxon>
        <taxon>Dikarya</taxon>
        <taxon>Ascomycota</taxon>
        <taxon>Pezizomycotina</taxon>
        <taxon>Sordariomycetes</taxon>
        <taxon>Sordariomycetidae</taxon>
        <taxon>Sordariales</taxon>
        <taxon>Sordariaceae</taxon>
        <taxon>Sordaria</taxon>
    </lineage>
</organism>
<reference evidence="1" key="1">
    <citation type="journal article" date="2023" name="Mol. Phylogenet. Evol.">
        <title>Genome-scale phylogeny and comparative genomics of the fungal order Sordariales.</title>
        <authorList>
            <person name="Hensen N."/>
            <person name="Bonometti L."/>
            <person name="Westerberg I."/>
            <person name="Brannstrom I.O."/>
            <person name="Guillou S."/>
            <person name="Cros-Aarteil S."/>
            <person name="Calhoun S."/>
            <person name="Haridas S."/>
            <person name="Kuo A."/>
            <person name="Mondo S."/>
            <person name="Pangilinan J."/>
            <person name="Riley R."/>
            <person name="LaButti K."/>
            <person name="Andreopoulos B."/>
            <person name="Lipzen A."/>
            <person name="Chen C."/>
            <person name="Yan M."/>
            <person name="Daum C."/>
            <person name="Ng V."/>
            <person name="Clum A."/>
            <person name="Steindorff A."/>
            <person name="Ohm R.A."/>
            <person name="Martin F."/>
            <person name="Silar P."/>
            <person name="Natvig D.O."/>
            <person name="Lalanne C."/>
            <person name="Gautier V."/>
            <person name="Ament-Velasquez S.L."/>
            <person name="Kruys A."/>
            <person name="Hutchinson M.I."/>
            <person name="Powell A.J."/>
            <person name="Barry K."/>
            <person name="Miller A.N."/>
            <person name="Grigoriev I.V."/>
            <person name="Debuchy R."/>
            <person name="Gladieux P."/>
            <person name="Hiltunen Thoren M."/>
            <person name="Johannesson H."/>
        </authorList>
    </citation>
    <scope>NUCLEOTIDE SEQUENCE</scope>
    <source>
        <strain evidence="1">FGSC 1904</strain>
    </source>
</reference>
<evidence type="ECO:0000313" key="1">
    <source>
        <dbReference type="EMBL" id="KAK3396262.1"/>
    </source>
</evidence>
<dbReference type="Proteomes" id="UP001281003">
    <property type="component" value="Unassembled WGS sequence"/>
</dbReference>
<evidence type="ECO:0000313" key="2">
    <source>
        <dbReference type="Proteomes" id="UP001281003"/>
    </source>
</evidence>
<comment type="caution">
    <text evidence="1">The sequence shown here is derived from an EMBL/GenBank/DDBJ whole genome shotgun (WGS) entry which is preliminary data.</text>
</comment>
<dbReference type="AlphaFoldDB" id="A0AAE0U9Y9"/>
<reference evidence="1" key="2">
    <citation type="submission" date="2023-07" db="EMBL/GenBank/DDBJ databases">
        <authorList>
            <consortium name="Lawrence Berkeley National Laboratory"/>
            <person name="Haridas S."/>
            <person name="Hensen N."/>
            <person name="Bonometti L."/>
            <person name="Westerberg I."/>
            <person name="Brannstrom I.O."/>
            <person name="Guillou S."/>
            <person name="Cros-Aarteil S."/>
            <person name="Calhoun S."/>
            <person name="Kuo A."/>
            <person name="Mondo S."/>
            <person name="Pangilinan J."/>
            <person name="Riley R."/>
            <person name="LaButti K."/>
            <person name="Andreopoulos B."/>
            <person name="Lipzen A."/>
            <person name="Chen C."/>
            <person name="Yanf M."/>
            <person name="Daum C."/>
            <person name="Ng V."/>
            <person name="Clum A."/>
            <person name="Steindorff A."/>
            <person name="Ohm R."/>
            <person name="Martin F."/>
            <person name="Silar P."/>
            <person name="Natvig D."/>
            <person name="Lalanne C."/>
            <person name="Gautier V."/>
            <person name="Ament-velasquez S.L."/>
            <person name="Kruys A."/>
            <person name="Hutchinson M.I."/>
            <person name="Powell A.J."/>
            <person name="Barry K."/>
            <person name="Miller A.N."/>
            <person name="Grigoriev I.V."/>
            <person name="Debuchy R."/>
            <person name="Gladieux P."/>
            <person name="Thoren M.H."/>
            <person name="Johannesson H."/>
        </authorList>
    </citation>
    <scope>NUCLEOTIDE SEQUENCE</scope>
    <source>
        <strain evidence="1">FGSC 1904</strain>
    </source>
</reference>
<keyword evidence="2" id="KW-1185">Reference proteome</keyword>
<proteinExistence type="predicted"/>
<protein>
    <submittedName>
        <fullName evidence="1">Uncharacterized protein</fullName>
    </submittedName>
</protein>
<name>A0AAE0U9Y9_SORBR</name>
<sequence>MPLLPPPHVSLGRGILVEWGLCWTCPVSRALTVGTGAAERLGKWGQTGVLETPAQLSNDKSGVGNGGRYRGNSGRIAGHFWGSGKEDSGGLHLVPT</sequence>
<gene>
    <name evidence="1" type="ORF">B0T20DRAFT_417276</name>
</gene>
<dbReference type="EMBL" id="JAUTDP010000009">
    <property type="protein sequence ID" value="KAK3396262.1"/>
    <property type="molecule type" value="Genomic_DNA"/>
</dbReference>